<dbReference type="GO" id="GO:0030246">
    <property type="term" value="F:carbohydrate binding"/>
    <property type="evidence" value="ECO:0007669"/>
    <property type="project" value="InterPro"/>
</dbReference>
<dbReference type="Gene3D" id="3.20.20.70">
    <property type="entry name" value="Aldolase class I"/>
    <property type="match status" value="1"/>
</dbReference>
<dbReference type="KEGG" id="scc:Spico_1069"/>
<reference evidence="4 5" key="2">
    <citation type="journal article" date="2012" name="Stand. Genomic Sci.">
        <title>Complete genome sequence of the termite hindgut bacterium Spirochaeta coccoides type strain (SPN1(T)), reclassification in the genus Sphaerochaeta as Sphaerochaeta coccoides comb. nov. and emendations of the family Spirochaetaceae and the genus Sphaerochaeta.</title>
        <authorList>
            <person name="Abt B."/>
            <person name="Han C."/>
            <person name="Scheuner C."/>
            <person name="Lu M."/>
            <person name="Lapidus A."/>
            <person name="Nolan M."/>
            <person name="Lucas S."/>
            <person name="Hammon N."/>
            <person name="Deshpande S."/>
            <person name="Cheng J.F."/>
            <person name="Tapia R."/>
            <person name="Goodwin L.A."/>
            <person name="Pitluck S."/>
            <person name="Liolios K."/>
            <person name="Pagani I."/>
            <person name="Ivanova N."/>
            <person name="Mavromatis K."/>
            <person name="Mikhailova N."/>
            <person name="Huntemann M."/>
            <person name="Pati A."/>
            <person name="Chen A."/>
            <person name="Palaniappan K."/>
            <person name="Land M."/>
            <person name="Hauser L."/>
            <person name="Brambilla E.M."/>
            <person name="Rohde M."/>
            <person name="Spring S."/>
            <person name="Gronow S."/>
            <person name="Goker M."/>
            <person name="Woyke T."/>
            <person name="Bristow J."/>
            <person name="Eisen J.A."/>
            <person name="Markowitz V."/>
            <person name="Hugenholtz P."/>
            <person name="Kyrpides N.C."/>
            <person name="Klenk H.P."/>
            <person name="Detter J.C."/>
        </authorList>
    </citation>
    <scope>NUCLEOTIDE SEQUENCE [LARGE SCALE GENOMIC DNA]</scope>
    <source>
        <strain evidence="5">ATCC BAA-1237 / DSM 17374 / SPN1</strain>
    </source>
</reference>
<gene>
    <name evidence="4" type="ordered locus">Spico_1069</name>
</gene>
<name>F4GK94_PARC1</name>
<dbReference type="InterPro" id="IPR029483">
    <property type="entry name" value="GH97_C"/>
</dbReference>
<dbReference type="eggNOG" id="COG1082">
    <property type="taxonomic scope" value="Bacteria"/>
</dbReference>
<dbReference type="SUPFAM" id="SSF51445">
    <property type="entry name" value="(Trans)glycosidases"/>
    <property type="match status" value="1"/>
</dbReference>
<organism evidence="4 5">
    <name type="scientific">Parasphaerochaeta coccoides (strain ATCC BAA-1237 / DSM 17374 / SPN1)</name>
    <name type="common">Sphaerochaeta coccoides</name>
    <dbReference type="NCBI Taxonomy" id="760011"/>
    <lineage>
        <taxon>Bacteria</taxon>
        <taxon>Pseudomonadati</taxon>
        <taxon>Spirochaetota</taxon>
        <taxon>Spirochaetia</taxon>
        <taxon>Spirochaetales</taxon>
        <taxon>Sphaerochaetaceae</taxon>
        <taxon>Parasphaerochaeta</taxon>
    </lineage>
</organism>
<dbReference type="Gene3D" id="2.70.98.10">
    <property type="match status" value="1"/>
</dbReference>
<feature type="domain" description="Glycosyl-hydrolase 97 N-terminal" evidence="2">
    <location>
        <begin position="50"/>
        <end position="294"/>
    </location>
</feature>
<dbReference type="AlphaFoldDB" id="F4GK94"/>
<protein>
    <submittedName>
        <fullName evidence="4">Glycoside hydrolase 97</fullName>
    </submittedName>
</protein>
<evidence type="ECO:0000259" key="2">
    <source>
        <dbReference type="Pfam" id="PF14508"/>
    </source>
</evidence>
<dbReference type="InterPro" id="IPR017853">
    <property type="entry name" value="GH"/>
</dbReference>
<dbReference type="InterPro" id="IPR014718">
    <property type="entry name" value="GH-type_carb-bd"/>
</dbReference>
<dbReference type="OrthoDB" id="1109141at2"/>
<dbReference type="HOGENOM" id="CLU_011166_0_0_12"/>
<proteinExistence type="predicted"/>
<dbReference type="PANTHER" id="PTHR35803">
    <property type="entry name" value="GLUCAN 1,4-ALPHA-GLUCOSIDASE SUSB-RELATED"/>
    <property type="match status" value="1"/>
</dbReference>
<dbReference type="Pfam" id="PF14508">
    <property type="entry name" value="GH97_N"/>
    <property type="match status" value="1"/>
</dbReference>
<reference evidence="5" key="1">
    <citation type="submission" date="2011-04" db="EMBL/GenBank/DDBJ databases">
        <title>The complete genome of Spirochaeta coccoides DSM 17374.</title>
        <authorList>
            <person name="Lucas S."/>
            <person name="Copeland A."/>
            <person name="Lapidus A."/>
            <person name="Bruce D."/>
            <person name="Goodwin L."/>
            <person name="Pitluck S."/>
            <person name="Peters L."/>
            <person name="Kyrpides N."/>
            <person name="Mavromatis K."/>
            <person name="Pagani I."/>
            <person name="Ivanova N."/>
            <person name="Ovchinnikova G."/>
            <person name="Lu M."/>
            <person name="Detter J.C."/>
            <person name="Tapia R."/>
            <person name="Han C."/>
            <person name="Land M."/>
            <person name="Hauser L."/>
            <person name="Markowitz V."/>
            <person name="Cheng J.-F."/>
            <person name="Hugenholtz P."/>
            <person name="Woyke T."/>
            <person name="Wu D."/>
            <person name="Spring S."/>
            <person name="Schroeder M."/>
            <person name="Brambilla E."/>
            <person name="Klenk H.-P."/>
            <person name="Eisen J.A."/>
        </authorList>
    </citation>
    <scope>NUCLEOTIDE SEQUENCE [LARGE SCALE GENOMIC DNA]</scope>
    <source>
        <strain evidence="5">ATCC BAA-1237 / DSM 17374 / SPN1</strain>
    </source>
</reference>
<sequence>MKKGITMDYSSQDVADVDAVRGSFPCGEMNPDVSRTGGVSGQTYFLPATESPDGRIKATLVVKDDGSVFFEVTKNESRILRSSRLGIVTDKEDFSTGLSYVSVVSNIIDETYSLPQRKSERYRNHCRENIYVFGKNGHVVEVVFRLYDDGLAYRYRVPGEGHVAIVQEKSSFSFPVHDVEAWGSAWRNDYEGIQRHWQLSEIDVPDISMPLLVSVEKSCWLLLTEGNVYNAKGSYCASHLRPSSDHELDLVFTAEQTHDIVATYPFVTPFRIVMICETLDALARSSLVENVNPPSKIYDTDWIVPGKAAWSWWSEERSPQWFFKQKEYVDFAFRHGWKYVTVDAGWDASWIPELCSYAYERKVGIMVWTDVDALDTKQKIDEKLPVWASWGIKGIKVDFMMNDSQMRMGTYQMIAEKAAELKLLVNFHGSTKPSGEMRTWPHVITSEGVRGSEHYKWTDWTTAFTNCILPFTRNAVGPMDFTPVVFSNANLNTTHAHQLALAVIFESGVQHFADSIESYEMWKGTPFLDSVPVTWDETKVLEAYPGQYVEMARRNGSSWYVGCISVEARNVVLPCSFLDGDGYAAYIFKDGNQPDIISCEAQPVTPGSEIVIPLLPCGGCAVLITRDPFDFRIHEEESFSYHEVHGGTGQSGVLFSQVQALADGMHDIKLFYTSKNESECSVTVNDKFVMNCELHGSGSANTIRTTTIQASLLKGQNHLYLSGCPSRVSFCVDRIGIRPSACVPIIVREAASHENVLSGGAHTKDSLSGGKLVTKIGKGGKLVLKRIMVPHEGAYFVRLYYFSAENREIFVRINEGCAQSALCFNCMSDASEMKDICVNLREGENTLELSNDSGDAPDIERILIFP</sequence>
<dbReference type="Proteomes" id="UP000007939">
    <property type="component" value="Chromosome"/>
</dbReference>
<feature type="domain" description="Glycosyl-hydrolase 97 C-terminal oligomerisation" evidence="3">
    <location>
        <begin position="534"/>
        <end position="624"/>
    </location>
</feature>
<dbReference type="eggNOG" id="COG0366">
    <property type="taxonomic scope" value="Bacteria"/>
</dbReference>
<evidence type="ECO:0000313" key="4">
    <source>
        <dbReference type="EMBL" id="AEC02290.1"/>
    </source>
</evidence>
<dbReference type="EMBL" id="CP002659">
    <property type="protein sequence ID" value="AEC02290.1"/>
    <property type="molecule type" value="Genomic_DNA"/>
</dbReference>
<dbReference type="InterPro" id="IPR052720">
    <property type="entry name" value="Glycosyl_hydrolase_97"/>
</dbReference>
<dbReference type="RefSeq" id="WP_013739685.1">
    <property type="nucleotide sequence ID" value="NC_015436.1"/>
</dbReference>
<dbReference type="STRING" id="760011.Spico_1069"/>
<keyword evidence="5" id="KW-1185">Reference proteome</keyword>
<dbReference type="InterPro" id="IPR029486">
    <property type="entry name" value="GH97_N"/>
</dbReference>
<evidence type="ECO:0000313" key="5">
    <source>
        <dbReference type="Proteomes" id="UP000007939"/>
    </source>
</evidence>
<dbReference type="InterPro" id="IPR013785">
    <property type="entry name" value="Aldolase_TIM"/>
</dbReference>
<dbReference type="Gene3D" id="2.60.120.260">
    <property type="entry name" value="Galactose-binding domain-like"/>
    <property type="match status" value="2"/>
</dbReference>
<dbReference type="PANTHER" id="PTHR35803:SF2">
    <property type="entry name" value="RETAINING ALPHA-GALACTOSIDASE"/>
    <property type="match status" value="1"/>
</dbReference>
<dbReference type="GO" id="GO:0016787">
    <property type="term" value="F:hydrolase activity"/>
    <property type="evidence" value="ECO:0007669"/>
    <property type="project" value="UniProtKB-KW"/>
</dbReference>
<evidence type="ECO:0000259" key="1">
    <source>
        <dbReference type="Pfam" id="PF10566"/>
    </source>
</evidence>
<accession>F4GK94</accession>
<keyword evidence="4" id="KW-0378">Hydrolase</keyword>
<feature type="domain" description="Glycosyl-hydrolase 97 catalytic" evidence="1">
    <location>
        <begin position="324"/>
        <end position="449"/>
    </location>
</feature>
<evidence type="ECO:0000259" key="3">
    <source>
        <dbReference type="Pfam" id="PF14509"/>
    </source>
</evidence>
<dbReference type="InterPro" id="IPR019563">
    <property type="entry name" value="GH97_catalytic"/>
</dbReference>
<dbReference type="Pfam" id="PF14509">
    <property type="entry name" value="GH97_C"/>
    <property type="match status" value="1"/>
</dbReference>
<dbReference type="Pfam" id="PF10566">
    <property type="entry name" value="Glyco_hydro_97"/>
    <property type="match status" value="1"/>
</dbReference>